<proteinExistence type="inferred from homology"/>
<evidence type="ECO:0000313" key="7">
    <source>
        <dbReference type="Proteomes" id="UP000431684"/>
    </source>
</evidence>
<dbReference type="InterPro" id="IPR000847">
    <property type="entry name" value="LysR_HTH_N"/>
</dbReference>
<dbReference type="GO" id="GO:0006351">
    <property type="term" value="P:DNA-templated transcription"/>
    <property type="evidence" value="ECO:0007669"/>
    <property type="project" value="TreeGrafter"/>
</dbReference>
<evidence type="ECO:0000313" key="6">
    <source>
        <dbReference type="EMBL" id="MUI15482.1"/>
    </source>
</evidence>
<protein>
    <submittedName>
        <fullName evidence="6">LysR family transcriptional regulator</fullName>
    </submittedName>
</protein>
<evidence type="ECO:0000256" key="4">
    <source>
        <dbReference type="ARBA" id="ARBA00023163"/>
    </source>
</evidence>
<dbReference type="InterPro" id="IPR036390">
    <property type="entry name" value="WH_DNA-bd_sf"/>
</dbReference>
<dbReference type="RefSeq" id="WP_189441673.1">
    <property type="nucleotide sequence ID" value="NZ_BMWU01000004.1"/>
</dbReference>
<dbReference type="CDD" id="cd08422">
    <property type="entry name" value="PBP2_CrgA_like"/>
    <property type="match status" value="1"/>
</dbReference>
<dbReference type="Gene3D" id="3.40.190.290">
    <property type="match status" value="1"/>
</dbReference>
<keyword evidence="2" id="KW-0805">Transcription regulation</keyword>
<comment type="caution">
    <text evidence="6">The sequence shown here is derived from an EMBL/GenBank/DDBJ whole genome shotgun (WGS) entry which is preliminary data.</text>
</comment>
<dbReference type="Proteomes" id="UP000431684">
    <property type="component" value="Unassembled WGS sequence"/>
</dbReference>
<dbReference type="AlphaFoldDB" id="A0A6I3XQB1"/>
<keyword evidence="3" id="KW-0238">DNA-binding</keyword>
<name>A0A6I3XQB1_9BURK</name>
<comment type="similarity">
    <text evidence="1">Belongs to the LysR transcriptional regulatory family.</text>
</comment>
<gene>
    <name evidence="6" type="ORF">GJV26_23930</name>
</gene>
<evidence type="ECO:0000256" key="1">
    <source>
        <dbReference type="ARBA" id="ARBA00009437"/>
    </source>
</evidence>
<dbReference type="EMBL" id="WNWM01000002">
    <property type="protein sequence ID" value="MUI15482.1"/>
    <property type="molecule type" value="Genomic_DNA"/>
</dbReference>
<feature type="domain" description="HTH lysR-type" evidence="5">
    <location>
        <begin position="1"/>
        <end position="59"/>
    </location>
</feature>
<dbReference type="SUPFAM" id="SSF46785">
    <property type="entry name" value="Winged helix' DNA-binding domain"/>
    <property type="match status" value="1"/>
</dbReference>
<keyword evidence="4" id="KW-0804">Transcription</keyword>
<dbReference type="SUPFAM" id="SSF53850">
    <property type="entry name" value="Periplasmic binding protein-like II"/>
    <property type="match status" value="1"/>
</dbReference>
<dbReference type="FunFam" id="1.10.10.10:FF:000001">
    <property type="entry name" value="LysR family transcriptional regulator"/>
    <property type="match status" value="1"/>
</dbReference>
<evidence type="ECO:0000256" key="2">
    <source>
        <dbReference type="ARBA" id="ARBA00023015"/>
    </source>
</evidence>
<dbReference type="InterPro" id="IPR036388">
    <property type="entry name" value="WH-like_DNA-bd_sf"/>
</dbReference>
<dbReference type="GO" id="GO:0043565">
    <property type="term" value="F:sequence-specific DNA binding"/>
    <property type="evidence" value="ECO:0007669"/>
    <property type="project" value="TreeGrafter"/>
</dbReference>
<dbReference type="InterPro" id="IPR005119">
    <property type="entry name" value="LysR_subst-bd"/>
</dbReference>
<accession>A0A6I3XQB1</accession>
<reference evidence="6 7" key="1">
    <citation type="submission" date="2019-11" db="EMBL/GenBank/DDBJ databases">
        <title>Draft Genome Sequences of Six Type Strains of the Genus Massilia.</title>
        <authorList>
            <person name="Miess H."/>
            <person name="Frediansyah A."/>
            <person name="Goeker M."/>
            <person name="Gross H."/>
        </authorList>
    </citation>
    <scope>NUCLEOTIDE SEQUENCE [LARGE SCALE GENOMIC DNA]</scope>
    <source>
        <strain evidence="6 7">DSM 17513</strain>
    </source>
</reference>
<dbReference type="PROSITE" id="PS50931">
    <property type="entry name" value="HTH_LYSR"/>
    <property type="match status" value="1"/>
</dbReference>
<dbReference type="Pfam" id="PF03466">
    <property type="entry name" value="LysR_substrate"/>
    <property type="match status" value="1"/>
</dbReference>
<sequence length="307" mass="33394">MNIIGAITSFVRVVECGSIAAAARALGVSAAAVSQNIARLEAHLETRLLSRTTRHMALTEAGTAYYDKVRHIPRELDLARQAVSKEADLQDHLRIATTAAFGRHVLAAMLPSFRARYSALTIELVSTDRRVNHLQEGIHVSIRIPPQLEERLVARPIASVPFVLCASPAYLEAAGRPASPEDLMRHACLVLRYPTDGRFLPWGFIRDGVRFDAPVNAAFISDDIDILARMAVNGGGITRLASFVAQPLLDKGELVALFEEGACPDARAVPEPLQFFACVTDHQGLTPKVRAFLDHLQAHLSARGLAT</sequence>
<keyword evidence="7" id="KW-1185">Reference proteome</keyword>
<dbReference type="Pfam" id="PF00126">
    <property type="entry name" value="HTH_1"/>
    <property type="match status" value="1"/>
</dbReference>
<organism evidence="6 7">
    <name type="scientific">Pseudoduganella dura</name>
    <dbReference type="NCBI Taxonomy" id="321982"/>
    <lineage>
        <taxon>Bacteria</taxon>
        <taxon>Pseudomonadati</taxon>
        <taxon>Pseudomonadota</taxon>
        <taxon>Betaproteobacteria</taxon>
        <taxon>Burkholderiales</taxon>
        <taxon>Oxalobacteraceae</taxon>
        <taxon>Telluria group</taxon>
        <taxon>Pseudoduganella</taxon>
    </lineage>
</organism>
<dbReference type="Gene3D" id="1.10.10.10">
    <property type="entry name" value="Winged helix-like DNA-binding domain superfamily/Winged helix DNA-binding domain"/>
    <property type="match status" value="1"/>
</dbReference>
<dbReference type="InterPro" id="IPR058163">
    <property type="entry name" value="LysR-type_TF_proteobact-type"/>
</dbReference>
<evidence type="ECO:0000259" key="5">
    <source>
        <dbReference type="PROSITE" id="PS50931"/>
    </source>
</evidence>
<evidence type="ECO:0000256" key="3">
    <source>
        <dbReference type="ARBA" id="ARBA00023125"/>
    </source>
</evidence>
<dbReference type="PANTHER" id="PTHR30537">
    <property type="entry name" value="HTH-TYPE TRANSCRIPTIONAL REGULATOR"/>
    <property type="match status" value="1"/>
</dbReference>
<dbReference type="GO" id="GO:0003700">
    <property type="term" value="F:DNA-binding transcription factor activity"/>
    <property type="evidence" value="ECO:0007669"/>
    <property type="project" value="InterPro"/>
</dbReference>
<dbReference type="PANTHER" id="PTHR30537:SF17">
    <property type="entry name" value="LYSR-FAMILY REGULATORY PROTEIN"/>
    <property type="match status" value="1"/>
</dbReference>